<reference evidence="1 2" key="1">
    <citation type="submission" date="2016-07" db="EMBL/GenBank/DDBJ databases">
        <authorList>
            <person name="Townsley L."/>
            <person name="Shank E.A."/>
        </authorList>
    </citation>
    <scope>NUCLEOTIDE SEQUENCE [LARGE SCALE GENOMIC DNA]</scope>
    <source>
        <strain evidence="1 2">CH01</strain>
    </source>
</reference>
<organism evidence="1 2">
    <name type="scientific">Gottfriedia luciferensis</name>
    <dbReference type="NCBI Taxonomy" id="178774"/>
    <lineage>
        <taxon>Bacteria</taxon>
        <taxon>Bacillati</taxon>
        <taxon>Bacillota</taxon>
        <taxon>Bacilli</taxon>
        <taxon>Bacillales</taxon>
        <taxon>Bacillaceae</taxon>
        <taxon>Gottfriedia</taxon>
    </lineage>
</organism>
<accession>A0ABX2ZVH9</accession>
<dbReference type="Proteomes" id="UP000094580">
    <property type="component" value="Unassembled WGS sequence"/>
</dbReference>
<gene>
    <name evidence="1" type="ORF">BED47_03840</name>
</gene>
<protein>
    <recommendedName>
        <fullName evidence="3">Ribosomal protein L32</fullName>
    </recommendedName>
</protein>
<comment type="caution">
    <text evidence="1">The sequence shown here is derived from an EMBL/GenBank/DDBJ whole genome shotgun (WGS) entry which is preliminary data.</text>
</comment>
<evidence type="ECO:0000313" key="1">
    <source>
        <dbReference type="EMBL" id="ODG93427.1"/>
    </source>
</evidence>
<dbReference type="EMBL" id="MDKC01000002">
    <property type="protein sequence ID" value="ODG93427.1"/>
    <property type="molecule type" value="Genomic_DNA"/>
</dbReference>
<name>A0ABX2ZVH9_9BACI</name>
<evidence type="ECO:0008006" key="3">
    <source>
        <dbReference type="Google" id="ProtNLM"/>
    </source>
</evidence>
<keyword evidence="2" id="KW-1185">Reference proteome</keyword>
<proteinExistence type="predicted"/>
<sequence length="60" mass="7271">MMKIQILVVKFKNIIYMSVQIVGNQTFFIIKSKFKNDSYESFFQNKSKIEYRIALVENQW</sequence>
<evidence type="ECO:0000313" key="2">
    <source>
        <dbReference type="Proteomes" id="UP000094580"/>
    </source>
</evidence>